<gene>
    <name evidence="1" type="ORF">EVAR_58158_1</name>
</gene>
<evidence type="ECO:0000313" key="2">
    <source>
        <dbReference type="Proteomes" id="UP000299102"/>
    </source>
</evidence>
<organism evidence="1 2">
    <name type="scientific">Eumeta variegata</name>
    <name type="common">Bagworm moth</name>
    <name type="synonym">Eumeta japonica</name>
    <dbReference type="NCBI Taxonomy" id="151549"/>
    <lineage>
        <taxon>Eukaryota</taxon>
        <taxon>Metazoa</taxon>
        <taxon>Ecdysozoa</taxon>
        <taxon>Arthropoda</taxon>
        <taxon>Hexapoda</taxon>
        <taxon>Insecta</taxon>
        <taxon>Pterygota</taxon>
        <taxon>Neoptera</taxon>
        <taxon>Endopterygota</taxon>
        <taxon>Lepidoptera</taxon>
        <taxon>Glossata</taxon>
        <taxon>Ditrysia</taxon>
        <taxon>Tineoidea</taxon>
        <taxon>Psychidae</taxon>
        <taxon>Oiketicinae</taxon>
        <taxon>Eumeta</taxon>
    </lineage>
</organism>
<reference evidence="1 2" key="1">
    <citation type="journal article" date="2019" name="Commun. Biol.">
        <title>The bagworm genome reveals a unique fibroin gene that provides high tensile strength.</title>
        <authorList>
            <person name="Kono N."/>
            <person name="Nakamura H."/>
            <person name="Ohtoshi R."/>
            <person name="Tomita M."/>
            <person name="Numata K."/>
            <person name="Arakawa K."/>
        </authorList>
    </citation>
    <scope>NUCLEOTIDE SEQUENCE [LARGE SCALE GENOMIC DNA]</scope>
</reference>
<dbReference type="Proteomes" id="UP000299102">
    <property type="component" value="Unassembled WGS sequence"/>
</dbReference>
<dbReference type="EMBL" id="BGZK01000699">
    <property type="protein sequence ID" value="GBP56709.1"/>
    <property type="molecule type" value="Genomic_DNA"/>
</dbReference>
<keyword evidence="2" id="KW-1185">Reference proteome</keyword>
<sequence>MYQNVAGITTLKYYDVSFLSFNHAEEAEPAAGAGRAARGRAAGERAPTARTPCPGLINRADGRVGAPRPPGFVHFRACVIVFGRNVWRGHALFADAAGGGTAPCFFSLFAEEACCVRGPLPGLCQHFNVNKPL</sequence>
<comment type="caution">
    <text evidence="1">The sequence shown here is derived from an EMBL/GenBank/DDBJ whole genome shotgun (WGS) entry which is preliminary data.</text>
</comment>
<proteinExistence type="predicted"/>
<name>A0A4C1X2X8_EUMVA</name>
<protein>
    <submittedName>
        <fullName evidence="1">Uncharacterized protein</fullName>
    </submittedName>
</protein>
<accession>A0A4C1X2X8</accession>
<dbReference type="AlphaFoldDB" id="A0A4C1X2X8"/>
<evidence type="ECO:0000313" key="1">
    <source>
        <dbReference type="EMBL" id="GBP56709.1"/>
    </source>
</evidence>